<evidence type="ECO:0000256" key="1">
    <source>
        <dbReference type="ARBA" id="ARBA00009437"/>
    </source>
</evidence>
<protein>
    <submittedName>
        <fullName evidence="6">LysR family transcriptional regulator</fullName>
    </submittedName>
</protein>
<accession>A0A437Q5U5</accession>
<organism evidence="6 7">
    <name type="scientific">Neptunomonas marina</name>
    <dbReference type="NCBI Taxonomy" id="1815562"/>
    <lineage>
        <taxon>Bacteria</taxon>
        <taxon>Pseudomonadati</taxon>
        <taxon>Pseudomonadota</taxon>
        <taxon>Gammaproteobacteria</taxon>
        <taxon>Oceanospirillales</taxon>
        <taxon>Oceanospirillaceae</taxon>
        <taxon>Neptunomonas</taxon>
    </lineage>
</organism>
<dbReference type="SUPFAM" id="SSF46785">
    <property type="entry name" value="Winged helix' DNA-binding domain"/>
    <property type="match status" value="1"/>
</dbReference>
<comment type="caution">
    <text evidence="6">The sequence shown here is derived from an EMBL/GenBank/DDBJ whole genome shotgun (WGS) entry which is preliminary data.</text>
</comment>
<feature type="domain" description="HTH lysR-type" evidence="5">
    <location>
        <begin position="4"/>
        <end position="61"/>
    </location>
</feature>
<evidence type="ECO:0000313" key="6">
    <source>
        <dbReference type="EMBL" id="RVU29883.1"/>
    </source>
</evidence>
<gene>
    <name evidence="6" type="ORF">EOE65_15180</name>
</gene>
<dbReference type="InterPro" id="IPR005119">
    <property type="entry name" value="LysR_subst-bd"/>
</dbReference>
<evidence type="ECO:0000256" key="2">
    <source>
        <dbReference type="ARBA" id="ARBA00023015"/>
    </source>
</evidence>
<evidence type="ECO:0000256" key="4">
    <source>
        <dbReference type="ARBA" id="ARBA00023163"/>
    </source>
</evidence>
<dbReference type="InterPro" id="IPR036390">
    <property type="entry name" value="WH_DNA-bd_sf"/>
</dbReference>
<dbReference type="EMBL" id="SACQ01000007">
    <property type="protein sequence ID" value="RVU29883.1"/>
    <property type="molecule type" value="Genomic_DNA"/>
</dbReference>
<dbReference type="InterPro" id="IPR050950">
    <property type="entry name" value="HTH-type_LysR_regulators"/>
</dbReference>
<dbReference type="PROSITE" id="PS50931">
    <property type="entry name" value="HTH_LYSR"/>
    <property type="match status" value="1"/>
</dbReference>
<dbReference type="Proteomes" id="UP000282818">
    <property type="component" value="Unassembled WGS sequence"/>
</dbReference>
<evidence type="ECO:0000256" key="3">
    <source>
        <dbReference type="ARBA" id="ARBA00023125"/>
    </source>
</evidence>
<keyword evidence="2" id="KW-0805">Transcription regulation</keyword>
<dbReference type="InterPro" id="IPR000847">
    <property type="entry name" value="LysR_HTH_N"/>
</dbReference>
<dbReference type="RefSeq" id="WP_127695234.1">
    <property type="nucleotide sequence ID" value="NZ_SACQ01000007.1"/>
</dbReference>
<dbReference type="SUPFAM" id="SSF53850">
    <property type="entry name" value="Periplasmic binding protein-like II"/>
    <property type="match status" value="1"/>
</dbReference>
<dbReference type="PANTHER" id="PTHR30419">
    <property type="entry name" value="HTH-TYPE TRANSCRIPTIONAL REGULATOR YBHD"/>
    <property type="match status" value="1"/>
</dbReference>
<proteinExistence type="inferred from homology"/>
<evidence type="ECO:0000259" key="5">
    <source>
        <dbReference type="PROSITE" id="PS50931"/>
    </source>
</evidence>
<name>A0A437Q5U5_9GAMM</name>
<dbReference type="Pfam" id="PF00126">
    <property type="entry name" value="HTH_1"/>
    <property type="match status" value="1"/>
</dbReference>
<dbReference type="GO" id="GO:0003700">
    <property type="term" value="F:DNA-binding transcription factor activity"/>
    <property type="evidence" value="ECO:0007669"/>
    <property type="project" value="InterPro"/>
</dbReference>
<dbReference type="Gene3D" id="1.10.10.10">
    <property type="entry name" value="Winged helix-like DNA-binding domain superfamily/Winged helix DNA-binding domain"/>
    <property type="match status" value="1"/>
</dbReference>
<comment type="similarity">
    <text evidence="1">Belongs to the LysR transcriptional regulatory family.</text>
</comment>
<reference evidence="6 7" key="1">
    <citation type="submission" date="2019-01" db="EMBL/GenBank/DDBJ databases">
        <authorList>
            <person name="Chen W.-M."/>
        </authorList>
    </citation>
    <scope>NUCLEOTIDE SEQUENCE [LARGE SCALE GENOMIC DNA]</scope>
    <source>
        <strain evidence="6 7">HPM-16</strain>
    </source>
</reference>
<keyword evidence="3" id="KW-0238">DNA-binding</keyword>
<dbReference type="Pfam" id="PF03466">
    <property type="entry name" value="LysR_substrate"/>
    <property type="match status" value="1"/>
</dbReference>
<dbReference type="InterPro" id="IPR036388">
    <property type="entry name" value="WH-like_DNA-bd_sf"/>
</dbReference>
<dbReference type="PANTHER" id="PTHR30419:SF8">
    <property type="entry name" value="NITROGEN ASSIMILATION TRANSCRIPTIONAL ACTIVATOR-RELATED"/>
    <property type="match status" value="1"/>
</dbReference>
<dbReference type="GO" id="GO:0003677">
    <property type="term" value="F:DNA binding"/>
    <property type="evidence" value="ECO:0007669"/>
    <property type="project" value="UniProtKB-KW"/>
</dbReference>
<sequence length="305" mass="33162">MKQLNTRSLEYLNAIARYGSLRKAASRLNVDPSTVSRLLTQLEDRIGMPIWDRTGGGQRLTEAGSELVAYYRKMEAGEAAVLSRINDLASLRRGEVKIIVGEGFITDLISSSLESFLSTYPGIRLTVDIAGAQDAVQWLAEGHFDFAVTYASVANPKLHCLLETSHPLDLIAPPKHPLAQKEGPISFNEIVDSPLALIDTSTGMGRLVSLVAETNHVRLEPRLRTNSVTVLKSFVASGVGIAFMPQLTVSQEVADGSIVARPVDHPLMRDASARVLCVEGQELTLPAQALLRHLQENAQFLTAVN</sequence>
<dbReference type="AlphaFoldDB" id="A0A437Q5U5"/>
<keyword evidence="7" id="KW-1185">Reference proteome</keyword>
<evidence type="ECO:0000313" key="7">
    <source>
        <dbReference type="Proteomes" id="UP000282818"/>
    </source>
</evidence>
<dbReference type="Gene3D" id="3.40.190.290">
    <property type="match status" value="1"/>
</dbReference>
<dbReference type="GO" id="GO:0005829">
    <property type="term" value="C:cytosol"/>
    <property type="evidence" value="ECO:0007669"/>
    <property type="project" value="TreeGrafter"/>
</dbReference>
<keyword evidence="4" id="KW-0804">Transcription</keyword>